<evidence type="ECO:0000313" key="9">
    <source>
        <dbReference type="EMBL" id="OLF15174.1"/>
    </source>
</evidence>
<dbReference type="AlphaFoldDB" id="A0A1Q8CLF4"/>
<dbReference type="PROSITE" id="PS00715">
    <property type="entry name" value="SIGMA70_1"/>
    <property type="match status" value="1"/>
</dbReference>
<feature type="domain" description="RNA polymerase sigma-70" evidence="8">
    <location>
        <begin position="266"/>
        <end position="292"/>
    </location>
</feature>
<dbReference type="Pfam" id="PF04539">
    <property type="entry name" value="Sigma70_r3"/>
    <property type="match status" value="1"/>
</dbReference>
<dbReference type="PANTHER" id="PTHR30603:SF60">
    <property type="entry name" value="RNA POLYMERASE SIGMA FACTOR RPOD"/>
    <property type="match status" value="1"/>
</dbReference>
<dbReference type="InterPro" id="IPR013325">
    <property type="entry name" value="RNA_pol_sigma_r2"/>
</dbReference>
<dbReference type="InterPro" id="IPR036388">
    <property type="entry name" value="WH-like_DNA-bd_sf"/>
</dbReference>
<proteinExistence type="inferred from homology"/>
<reference evidence="9 10" key="1">
    <citation type="submission" date="2016-12" db="EMBL/GenBank/DDBJ databases">
        <title>The draft genome sequence of Actinophytocola sp. 11-183.</title>
        <authorList>
            <person name="Wang W."/>
            <person name="Yuan L."/>
        </authorList>
    </citation>
    <scope>NUCLEOTIDE SEQUENCE [LARGE SCALE GENOMIC DNA]</scope>
    <source>
        <strain evidence="9 10">11-183</strain>
    </source>
</reference>
<keyword evidence="3 6" id="KW-0731">Sigma factor</keyword>
<dbReference type="EMBL" id="MSIE01000044">
    <property type="protein sequence ID" value="OLF15174.1"/>
    <property type="molecule type" value="Genomic_DNA"/>
</dbReference>
<comment type="function">
    <text evidence="6">Sigma factors are initiation factors that promote the attachment of RNA polymerase to specific initiation sites and are then released.</text>
</comment>
<dbReference type="PRINTS" id="PR00046">
    <property type="entry name" value="SIGMA70FCT"/>
</dbReference>
<evidence type="ECO:0000256" key="5">
    <source>
        <dbReference type="ARBA" id="ARBA00023163"/>
    </source>
</evidence>
<dbReference type="SUPFAM" id="SSF88946">
    <property type="entry name" value="Sigma2 domain of RNA polymerase sigma factors"/>
    <property type="match status" value="1"/>
</dbReference>
<gene>
    <name evidence="9" type="ORF">BU204_23200</name>
</gene>
<dbReference type="Pfam" id="PF00140">
    <property type="entry name" value="Sigma70_r1_2"/>
    <property type="match status" value="1"/>
</dbReference>
<dbReference type="InterPro" id="IPR013324">
    <property type="entry name" value="RNA_pol_sigma_r3/r4-like"/>
</dbReference>
<protein>
    <recommendedName>
        <fullName evidence="6">RNA polymerase sigma factor</fullName>
    </recommendedName>
</protein>
<dbReference type="RefSeq" id="WP_075127843.1">
    <property type="nucleotide sequence ID" value="NZ_MSIE01000044.1"/>
</dbReference>
<keyword evidence="10" id="KW-1185">Reference proteome</keyword>
<dbReference type="STRING" id="1912961.BU204_23200"/>
<dbReference type="InterPro" id="IPR014284">
    <property type="entry name" value="RNA_pol_sigma-70_dom"/>
</dbReference>
<dbReference type="Gene3D" id="1.10.10.10">
    <property type="entry name" value="Winged helix-like DNA-binding domain superfamily/Winged helix DNA-binding domain"/>
    <property type="match status" value="2"/>
</dbReference>
<dbReference type="GO" id="GO:0006352">
    <property type="term" value="P:DNA-templated transcription initiation"/>
    <property type="evidence" value="ECO:0007669"/>
    <property type="project" value="InterPro"/>
</dbReference>
<dbReference type="Proteomes" id="UP000185596">
    <property type="component" value="Unassembled WGS sequence"/>
</dbReference>
<feature type="domain" description="RNA polymerase sigma-70" evidence="7">
    <location>
        <begin position="97"/>
        <end position="110"/>
    </location>
</feature>
<dbReference type="InterPro" id="IPR000943">
    <property type="entry name" value="RNA_pol_sigma70"/>
</dbReference>
<dbReference type="InterPro" id="IPR007630">
    <property type="entry name" value="RNA_pol_sigma70_r4"/>
</dbReference>
<keyword evidence="5 6" id="KW-0804">Transcription</keyword>
<dbReference type="PROSITE" id="PS00716">
    <property type="entry name" value="SIGMA70_2"/>
    <property type="match status" value="1"/>
</dbReference>
<dbReference type="GO" id="GO:0016987">
    <property type="term" value="F:sigma factor activity"/>
    <property type="evidence" value="ECO:0007669"/>
    <property type="project" value="UniProtKB-KW"/>
</dbReference>
<comment type="similarity">
    <text evidence="1 6">Belongs to the sigma-70 factor family.</text>
</comment>
<dbReference type="NCBIfam" id="TIGR02937">
    <property type="entry name" value="sigma70-ECF"/>
    <property type="match status" value="1"/>
</dbReference>
<dbReference type="InterPro" id="IPR007624">
    <property type="entry name" value="RNA_pol_sigma70_r3"/>
</dbReference>
<dbReference type="PANTHER" id="PTHR30603">
    <property type="entry name" value="RNA POLYMERASE SIGMA FACTOR RPO"/>
    <property type="match status" value="1"/>
</dbReference>
<dbReference type="Pfam" id="PF04545">
    <property type="entry name" value="Sigma70_r4"/>
    <property type="match status" value="1"/>
</dbReference>
<dbReference type="Pfam" id="PF04542">
    <property type="entry name" value="Sigma70_r2"/>
    <property type="match status" value="1"/>
</dbReference>
<evidence type="ECO:0000256" key="6">
    <source>
        <dbReference type="RuleBase" id="RU362124"/>
    </source>
</evidence>
<evidence type="ECO:0000256" key="1">
    <source>
        <dbReference type="ARBA" id="ARBA00007788"/>
    </source>
</evidence>
<comment type="caution">
    <text evidence="9">The sequence shown here is derived from an EMBL/GenBank/DDBJ whole genome shotgun (WGS) entry which is preliminary data.</text>
</comment>
<dbReference type="InterPro" id="IPR050239">
    <property type="entry name" value="Sigma-70_RNA_pol_init_factors"/>
</dbReference>
<name>A0A1Q8CLF4_9PSEU</name>
<evidence type="ECO:0000256" key="4">
    <source>
        <dbReference type="ARBA" id="ARBA00023125"/>
    </source>
</evidence>
<dbReference type="GO" id="GO:0003677">
    <property type="term" value="F:DNA binding"/>
    <property type="evidence" value="ECO:0007669"/>
    <property type="project" value="UniProtKB-KW"/>
</dbReference>
<keyword evidence="2 6" id="KW-0805">Transcription regulation</keyword>
<organism evidence="9 10">
    <name type="scientific">Actinophytocola xanthii</name>
    <dbReference type="NCBI Taxonomy" id="1912961"/>
    <lineage>
        <taxon>Bacteria</taxon>
        <taxon>Bacillati</taxon>
        <taxon>Actinomycetota</taxon>
        <taxon>Actinomycetes</taxon>
        <taxon>Pseudonocardiales</taxon>
        <taxon>Pseudonocardiaceae</taxon>
    </lineage>
</organism>
<dbReference type="OrthoDB" id="9804285at2"/>
<evidence type="ECO:0000256" key="2">
    <source>
        <dbReference type="ARBA" id="ARBA00023015"/>
    </source>
</evidence>
<dbReference type="SUPFAM" id="SSF88659">
    <property type="entry name" value="Sigma3 and sigma4 domains of RNA polymerase sigma factors"/>
    <property type="match status" value="2"/>
</dbReference>
<dbReference type="InterPro" id="IPR009042">
    <property type="entry name" value="RNA_pol_sigma70_r1_2"/>
</dbReference>
<evidence type="ECO:0000259" key="8">
    <source>
        <dbReference type="PROSITE" id="PS00716"/>
    </source>
</evidence>
<evidence type="ECO:0000259" key="7">
    <source>
        <dbReference type="PROSITE" id="PS00715"/>
    </source>
</evidence>
<evidence type="ECO:0000256" key="3">
    <source>
        <dbReference type="ARBA" id="ARBA00023082"/>
    </source>
</evidence>
<dbReference type="FunFam" id="1.10.601.10:FF:000001">
    <property type="entry name" value="RNA polymerase sigma factor SigA"/>
    <property type="match status" value="1"/>
</dbReference>
<dbReference type="Gene3D" id="1.10.601.10">
    <property type="entry name" value="RNA Polymerase Primary Sigma Factor"/>
    <property type="match status" value="1"/>
</dbReference>
<dbReference type="InterPro" id="IPR007627">
    <property type="entry name" value="RNA_pol_sigma70_r2"/>
</dbReference>
<evidence type="ECO:0000313" key="10">
    <source>
        <dbReference type="Proteomes" id="UP000185596"/>
    </source>
</evidence>
<sequence length="306" mass="34028">MSSAQDVDLADYYLRDACSTPLLSAADEVALAKRVEAGLYAAELLRDAPTLSAGRRRDLRTVEADGRAAKDHMIRANLRLVISVARKHAFRGLPFLDVVQEGNLGLIRAVEKFDHAKGYKFSTYATWWIRQAIERGLADQGRAVRLPSNVMEELGRINRAERELRRELDHDPTVEELASATGAPATRITELRQVSRAALSLETPLGDDGRACVGDLIEDGDAEAAYEALEYRETIAELRALVGTLPARQTLILTRRYGLDGERPRTLQEVADEVGVTKERIRQLEKQSLCQLRDPERSRALVGRTA</sequence>
<keyword evidence="4 6" id="KW-0238">DNA-binding</keyword>
<accession>A0A1Q8CLF4</accession>